<proteinExistence type="predicted"/>
<sequence>MQHLQLVSAQRRNCCFPTVSFDEFRPDFLGFEREFVVEELVEEDLCDDLEFVAIVAQTIGGTNGLEAVDKFSGALFKLLGYQLCAPKPLP</sequence>
<reference evidence="1" key="1">
    <citation type="submission" date="2019-08" db="EMBL/GenBank/DDBJ databases">
        <authorList>
            <person name="Kucharzyk K."/>
            <person name="Murdoch R.W."/>
            <person name="Higgins S."/>
            <person name="Loffler F."/>
        </authorList>
    </citation>
    <scope>NUCLEOTIDE SEQUENCE</scope>
</reference>
<protein>
    <submittedName>
        <fullName evidence="1">Uncharacterized protein</fullName>
    </submittedName>
</protein>
<comment type="caution">
    <text evidence="1">The sequence shown here is derived from an EMBL/GenBank/DDBJ whole genome shotgun (WGS) entry which is preliminary data.</text>
</comment>
<dbReference type="EMBL" id="VSSQ01112177">
    <property type="protein sequence ID" value="MPN49168.1"/>
    <property type="molecule type" value="Genomic_DNA"/>
</dbReference>
<organism evidence="1">
    <name type="scientific">bioreactor metagenome</name>
    <dbReference type="NCBI Taxonomy" id="1076179"/>
    <lineage>
        <taxon>unclassified sequences</taxon>
        <taxon>metagenomes</taxon>
        <taxon>ecological metagenomes</taxon>
    </lineage>
</organism>
<evidence type="ECO:0000313" key="1">
    <source>
        <dbReference type="EMBL" id="MPN49168.1"/>
    </source>
</evidence>
<name>A0A645ICY4_9ZZZZ</name>
<accession>A0A645ICY4</accession>
<gene>
    <name evidence="1" type="ORF">SDC9_196782</name>
</gene>
<dbReference type="AlphaFoldDB" id="A0A645ICY4"/>